<evidence type="ECO:0000313" key="3">
    <source>
        <dbReference type="EMBL" id="TDZ29597.1"/>
    </source>
</evidence>
<evidence type="ECO:0000256" key="2">
    <source>
        <dbReference type="SAM" id="SignalP"/>
    </source>
</evidence>
<protein>
    <submittedName>
        <fullName evidence="3">Uncharacterized protein</fullName>
    </submittedName>
</protein>
<name>A0A4R8PUX0_9PEZI</name>
<dbReference type="AlphaFoldDB" id="A0A4R8PUX0"/>
<gene>
    <name evidence="3" type="ORF">C8035_v011134</name>
</gene>
<evidence type="ECO:0000313" key="4">
    <source>
        <dbReference type="Proteomes" id="UP000295083"/>
    </source>
</evidence>
<keyword evidence="4" id="KW-1185">Reference proteome</keyword>
<evidence type="ECO:0000256" key="1">
    <source>
        <dbReference type="SAM" id="MobiDB-lite"/>
    </source>
</evidence>
<feature type="region of interest" description="Disordered" evidence="1">
    <location>
        <begin position="130"/>
        <end position="160"/>
    </location>
</feature>
<comment type="caution">
    <text evidence="3">The sequence shown here is derived from an EMBL/GenBank/DDBJ whole genome shotgun (WGS) entry which is preliminary data.</text>
</comment>
<reference evidence="3 4" key="1">
    <citation type="submission" date="2018-11" db="EMBL/GenBank/DDBJ databases">
        <title>Genome sequence and assembly of Colletotrichum spinosum.</title>
        <authorList>
            <person name="Gan P."/>
            <person name="Shirasu K."/>
        </authorList>
    </citation>
    <scope>NUCLEOTIDE SEQUENCE [LARGE SCALE GENOMIC DNA]</scope>
    <source>
        <strain evidence="3 4">CBS 515.97</strain>
    </source>
</reference>
<feature type="signal peptide" evidence="2">
    <location>
        <begin position="1"/>
        <end position="19"/>
    </location>
</feature>
<keyword evidence="2" id="KW-0732">Signal</keyword>
<accession>A0A4R8PUX0</accession>
<dbReference type="EMBL" id="QAPG01000207">
    <property type="protein sequence ID" value="TDZ29597.1"/>
    <property type="molecule type" value="Genomic_DNA"/>
</dbReference>
<feature type="chain" id="PRO_5020655385" evidence="2">
    <location>
        <begin position="20"/>
        <end position="390"/>
    </location>
</feature>
<organism evidence="3 4">
    <name type="scientific">Colletotrichum spinosum</name>
    <dbReference type="NCBI Taxonomy" id="1347390"/>
    <lineage>
        <taxon>Eukaryota</taxon>
        <taxon>Fungi</taxon>
        <taxon>Dikarya</taxon>
        <taxon>Ascomycota</taxon>
        <taxon>Pezizomycotina</taxon>
        <taxon>Sordariomycetes</taxon>
        <taxon>Hypocreomycetidae</taxon>
        <taxon>Glomerellales</taxon>
        <taxon>Glomerellaceae</taxon>
        <taxon>Colletotrichum</taxon>
        <taxon>Colletotrichum orbiculare species complex</taxon>
    </lineage>
</organism>
<dbReference type="Proteomes" id="UP000295083">
    <property type="component" value="Unassembled WGS sequence"/>
</dbReference>
<sequence>MHYTGILVTALAAISSVSAVAVAAPAEQRDRDRDDVFYRGECRLAGDELYCGRGVREFTRYDAGSSLCRLNNQANRVFCAVRNQQEFALQIAAEWSRIQRCAVDEYYDIGGRRCDCYGRRRDGERDRDRECRRRRGDRGDRDRYDYDRDEGREGNHGRERPDCHGDDIAFCAASEDLIVTYQRDNILCDRREGNYVFCAKPERGRAREKARDHFRDRRHLGLRIFKQADDDYVRVNGPGGFDAELLIDEYDYRIVVANIENPGQAFKAREALLSVWEDQSGTSASNLRRIKYITISEPSVAGVLDAIWEAHGKDPEDEDDYYIDSMTVERPGSDEEDWMYNWLRNKNPFGSGAVSICIDYTETANHYIDSFSFGRKGWDGRWLEIEFGVN</sequence>
<proteinExistence type="predicted"/>